<dbReference type="Proteomes" id="UP000286576">
    <property type="component" value="Unassembled WGS sequence"/>
</dbReference>
<dbReference type="EMBL" id="QXFL01000001">
    <property type="protein sequence ID" value="RIV89041.1"/>
    <property type="molecule type" value="Genomic_DNA"/>
</dbReference>
<dbReference type="OrthoDB" id="7406667at2"/>
<feature type="signal peptide" evidence="1">
    <location>
        <begin position="1"/>
        <end position="20"/>
    </location>
</feature>
<sequence length="168" mass="18210">MRIIPLTLSLLLLSACVTEAGETVANPDPLPALALQQDNPRLALLEHMLAGYFESDVINRPTVCAAWYGDDGQLGGPSAGEETALIARFPQLAPMARCTNTAQGWQDSETGEAAMVFTIHEFACASDTSCSAWGGYRSNGGNSMSYLYNGEWDGARWQFTRDMRIIAE</sequence>
<evidence type="ECO:0000313" key="2">
    <source>
        <dbReference type="EMBL" id="RIV89041.1"/>
    </source>
</evidence>
<organism evidence="2 3">
    <name type="scientific">Aurantiacibacter zhengii</name>
    <dbReference type="NCBI Taxonomy" id="2307003"/>
    <lineage>
        <taxon>Bacteria</taxon>
        <taxon>Pseudomonadati</taxon>
        <taxon>Pseudomonadota</taxon>
        <taxon>Alphaproteobacteria</taxon>
        <taxon>Sphingomonadales</taxon>
        <taxon>Erythrobacteraceae</taxon>
        <taxon>Aurantiacibacter</taxon>
    </lineage>
</organism>
<proteinExistence type="predicted"/>
<dbReference type="PROSITE" id="PS51257">
    <property type="entry name" value="PROKAR_LIPOPROTEIN"/>
    <property type="match status" value="1"/>
</dbReference>
<comment type="caution">
    <text evidence="2">The sequence shown here is derived from an EMBL/GenBank/DDBJ whole genome shotgun (WGS) entry which is preliminary data.</text>
</comment>
<dbReference type="RefSeq" id="WP_119584319.1">
    <property type="nucleotide sequence ID" value="NZ_CAWODQ010000001.1"/>
</dbReference>
<evidence type="ECO:0008006" key="4">
    <source>
        <dbReference type="Google" id="ProtNLM"/>
    </source>
</evidence>
<name>A0A418NWN5_9SPHN</name>
<feature type="chain" id="PRO_5019174634" description="DUF4440 domain-containing protein" evidence="1">
    <location>
        <begin position="21"/>
        <end position="168"/>
    </location>
</feature>
<reference evidence="2 3" key="1">
    <citation type="submission" date="2018-08" db="EMBL/GenBank/DDBJ databases">
        <title>Erythrobacter zhengii sp.nov., a bacterium isolated from deep-sea sediment.</title>
        <authorList>
            <person name="Fang C."/>
            <person name="Wu Y.-H."/>
            <person name="Sun C."/>
            <person name="Wang H."/>
            <person name="Cheng H."/>
            <person name="Meng F.-X."/>
            <person name="Wang C.-S."/>
            <person name="Xu X.-W."/>
        </authorList>
    </citation>
    <scope>NUCLEOTIDE SEQUENCE [LARGE SCALE GENOMIC DNA]</scope>
    <source>
        <strain evidence="2 3">V18</strain>
    </source>
</reference>
<protein>
    <recommendedName>
        <fullName evidence="4">DUF4440 domain-containing protein</fullName>
    </recommendedName>
</protein>
<evidence type="ECO:0000256" key="1">
    <source>
        <dbReference type="SAM" id="SignalP"/>
    </source>
</evidence>
<accession>A0A418NWN5</accession>
<dbReference type="AlphaFoldDB" id="A0A418NWN5"/>
<keyword evidence="1" id="KW-0732">Signal</keyword>
<evidence type="ECO:0000313" key="3">
    <source>
        <dbReference type="Proteomes" id="UP000286576"/>
    </source>
</evidence>
<keyword evidence="3" id="KW-1185">Reference proteome</keyword>
<gene>
    <name evidence="2" type="ORF">D2V07_01940</name>
</gene>